<dbReference type="SUPFAM" id="SSF46689">
    <property type="entry name" value="Homeodomain-like"/>
    <property type="match status" value="1"/>
</dbReference>
<dbReference type="InterPro" id="IPR025662">
    <property type="entry name" value="Sigma_54_int_dom_ATP-bd_1"/>
</dbReference>
<dbReference type="Pfam" id="PF00072">
    <property type="entry name" value="Response_reg"/>
    <property type="match status" value="1"/>
</dbReference>
<dbReference type="InterPro" id="IPR025944">
    <property type="entry name" value="Sigma_54_int_dom_CS"/>
</dbReference>
<dbReference type="EMBL" id="LAZR01000190">
    <property type="protein sequence ID" value="KKN83105.1"/>
    <property type="molecule type" value="Genomic_DNA"/>
</dbReference>
<comment type="caution">
    <text evidence="8">The sequence shown here is derived from an EMBL/GenBank/DDBJ whole genome shotgun (WGS) entry which is preliminary data.</text>
</comment>
<gene>
    <name evidence="8" type="ORF">LCGC14_0302180</name>
</gene>
<dbReference type="InterPro" id="IPR003593">
    <property type="entry name" value="AAA+_ATPase"/>
</dbReference>
<reference evidence="8" key="1">
    <citation type="journal article" date="2015" name="Nature">
        <title>Complex archaea that bridge the gap between prokaryotes and eukaryotes.</title>
        <authorList>
            <person name="Spang A."/>
            <person name="Saw J.H."/>
            <person name="Jorgensen S.L."/>
            <person name="Zaremba-Niedzwiedzka K."/>
            <person name="Martijn J."/>
            <person name="Lind A.E."/>
            <person name="van Eijk R."/>
            <person name="Schleper C."/>
            <person name="Guy L."/>
            <person name="Ettema T.J."/>
        </authorList>
    </citation>
    <scope>NUCLEOTIDE SEQUENCE</scope>
</reference>
<evidence type="ECO:0000256" key="3">
    <source>
        <dbReference type="ARBA" id="ARBA00023015"/>
    </source>
</evidence>
<dbReference type="InterPro" id="IPR001789">
    <property type="entry name" value="Sig_transdc_resp-reg_receiver"/>
</dbReference>
<evidence type="ECO:0000256" key="1">
    <source>
        <dbReference type="ARBA" id="ARBA00022741"/>
    </source>
</evidence>
<dbReference type="FunFam" id="3.40.50.300:FF:000006">
    <property type="entry name" value="DNA-binding transcriptional regulator NtrC"/>
    <property type="match status" value="1"/>
</dbReference>
<dbReference type="SUPFAM" id="SSF52172">
    <property type="entry name" value="CheY-like"/>
    <property type="match status" value="1"/>
</dbReference>
<dbReference type="Pfam" id="PF25601">
    <property type="entry name" value="AAA_lid_14"/>
    <property type="match status" value="1"/>
</dbReference>
<dbReference type="CDD" id="cd00009">
    <property type="entry name" value="AAA"/>
    <property type="match status" value="1"/>
</dbReference>
<feature type="domain" description="Response regulatory" evidence="7">
    <location>
        <begin position="4"/>
        <end position="118"/>
    </location>
</feature>
<dbReference type="GO" id="GO:0005524">
    <property type="term" value="F:ATP binding"/>
    <property type="evidence" value="ECO:0007669"/>
    <property type="project" value="UniProtKB-KW"/>
</dbReference>
<dbReference type="AlphaFoldDB" id="A0A0F9TPW0"/>
<dbReference type="PANTHER" id="PTHR32071:SF117">
    <property type="entry name" value="PTS-DEPENDENT DIHYDROXYACETONE KINASE OPERON REGULATORY PROTEIN-RELATED"/>
    <property type="match status" value="1"/>
</dbReference>
<evidence type="ECO:0000256" key="5">
    <source>
        <dbReference type="ARBA" id="ARBA00023163"/>
    </source>
</evidence>
<keyword evidence="4" id="KW-0238">DNA-binding</keyword>
<dbReference type="PROSITE" id="PS00675">
    <property type="entry name" value="SIGMA54_INTERACT_1"/>
    <property type="match status" value="1"/>
</dbReference>
<proteinExistence type="predicted"/>
<dbReference type="GO" id="GO:0006355">
    <property type="term" value="P:regulation of DNA-templated transcription"/>
    <property type="evidence" value="ECO:0007669"/>
    <property type="project" value="InterPro"/>
</dbReference>
<sequence>MKSRMLIVEDDESLRGSLERSFTLKGYEVVSASTVSAATRLLKHRNIDLVLLDLRLPDGSGIDVLTTAQGLDKETVVVVLTAFPDIKTAVRAMKGGASDFVTKPFDLQQLQFTVERAIETRTLRRNVWLLERERQARGEITKMLGESAAIERVRHLIQKVADTDAPVLVAGETGTGKELVADALHRLSSRFGAPMIKVNCSVLSEQLLESDLFGHEKGAFTDAKEARAGLFEMADGGTLFLDEISEMKADLQTKLLRVVEGQPFRRVGGQREIRTNARLVVATNRDLLSRVQSGAFREDLFYRLNTFQISVPPLRDRGGDVVLLARSFLKRSAMALRKGPMHLMPEVEEILVAYAWPGNVRELRNMMERAAILCETGEVTAAQLPGDVQASAFVSKQAGGGSGAMPPLREIELRYVAHVVGSVGGNLSEAARILGITRNTLKVKLRGPEDLLPGAP</sequence>
<dbReference type="InterPro" id="IPR058031">
    <property type="entry name" value="AAA_lid_NorR"/>
</dbReference>
<dbReference type="PROSITE" id="PS50045">
    <property type="entry name" value="SIGMA54_INTERACT_4"/>
    <property type="match status" value="1"/>
</dbReference>
<dbReference type="Pfam" id="PF02954">
    <property type="entry name" value="HTH_8"/>
    <property type="match status" value="1"/>
</dbReference>
<dbReference type="Gene3D" id="3.40.50.2300">
    <property type="match status" value="1"/>
</dbReference>
<feature type="domain" description="Sigma-54 factor interaction" evidence="6">
    <location>
        <begin position="143"/>
        <end position="372"/>
    </location>
</feature>
<evidence type="ECO:0000313" key="8">
    <source>
        <dbReference type="EMBL" id="KKN83105.1"/>
    </source>
</evidence>
<dbReference type="InterPro" id="IPR027417">
    <property type="entry name" value="P-loop_NTPase"/>
</dbReference>
<keyword evidence="5" id="KW-0804">Transcription</keyword>
<dbReference type="InterPro" id="IPR002078">
    <property type="entry name" value="Sigma_54_int"/>
</dbReference>
<dbReference type="GO" id="GO:0000160">
    <property type="term" value="P:phosphorelay signal transduction system"/>
    <property type="evidence" value="ECO:0007669"/>
    <property type="project" value="InterPro"/>
</dbReference>
<dbReference type="InterPro" id="IPR011006">
    <property type="entry name" value="CheY-like_superfamily"/>
</dbReference>
<dbReference type="GO" id="GO:0043565">
    <property type="term" value="F:sequence-specific DNA binding"/>
    <property type="evidence" value="ECO:0007669"/>
    <property type="project" value="InterPro"/>
</dbReference>
<accession>A0A0F9TPW0</accession>
<dbReference type="SMART" id="SM00448">
    <property type="entry name" value="REC"/>
    <property type="match status" value="1"/>
</dbReference>
<dbReference type="Gene3D" id="1.10.8.60">
    <property type="match status" value="1"/>
</dbReference>
<dbReference type="Gene3D" id="1.10.10.60">
    <property type="entry name" value="Homeodomain-like"/>
    <property type="match status" value="1"/>
</dbReference>
<dbReference type="SMART" id="SM00382">
    <property type="entry name" value="AAA"/>
    <property type="match status" value="1"/>
</dbReference>
<dbReference type="InterPro" id="IPR025943">
    <property type="entry name" value="Sigma_54_int_dom_ATP-bd_2"/>
</dbReference>
<evidence type="ECO:0000259" key="6">
    <source>
        <dbReference type="PROSITE" id="PS50045"/>
    </source>
</evidence>
<dbReference type="PROSITE" id="PS00688">
    <property type="entry name" value="SIGMA54_INTERACT_3"/>
    <property type="match status" value="1"/>
</dbReference>
<dbReference type="PROSITE" id="PS50110">
    <property type="entry name" value="RESPONSE_REGULATORY"/>
    <property type="match status" value="1"/>
</dbReference>
<dbReference type="PANTHER" id="PTHR32071">
    <property type="entry name" value="TRANSCRIPTIONAL REGULATORY PROTEIN"/>
    <property type="match status" value="1"/>
</dbReference>
<dbReference type="InterPro" id="IPR002197">
    <property type="entry name" value="HTH_Fis"/>
</dbReference>
<dbReference type="PROSITE" id="PS00676">
    <property type="entry name" value="SIGMA54_INTERACT_2"/>
    <property type="match status" value="1"/>
</dbReference>
<evidence type="ECO:0000256" key="4">
    <source>
        <dbReference type="ARBA" id="ARBA00023125"/>
    </source>
</evidence>
<keyword evidence="3" id="KW-0805">Transcription regulation</keyword>
<evidence type="ECO:0000259" key="7">
    <source>
        <dbReference type="PROSITE" id="PS50110"/>
    </source>
</evidence>
<dbReference type="SUPFAM" id="SSF52540">
    <property type="entry name" value="P-loop containing nucleoside triphosphate hydrolases"/>
    <property type="match status" value="1"/>
</dbReference>
<dbReference type="Pfam" id="PF00158">
    <property type="entry name" value="Sigma54_activat"/>
    <property type="match status" value="1"/>
</dbReference>
<keyword evidence="1" id="KW-0547">Nucleotide-binding</keyword>
<name>A0A0F9TPW0_9ZZZZ</name>
<keyword evidence="2" id="KW-0067">ATP-binding</keyword>
<evidence type="ECO:0000256" key="2">
    <source>
        <dbReference type="ARBA" id="ARBA00022840"/>
    </source>
</evidence>
<dbReference type="InterPro" id="IPR009057">
    <property type="entry name" value="Homeodomain-like_sf"/>
</dbReference>
<protein>
    <recommendedName>
        <fullName evidence="9">Sigma-54-dependent Fis family transcriptional regulator</fullName>
    </recommendedName>
</protein>
<dbReference type="Gene3D" id="3.40.50.300">
    <property type="entry name" value="P-loop containing nucleotide triphosphate hydrolases"/>
    <property type="match status" value="1"/>
</dbReference>
<organism evidence="8">
    <name type="scientific">marine sediment metagenome</name>
    <dbReference type="NCBI Taxonomy" id="412755"/>
    <lineage>
        <taxon>unclassified sequences</taxon>
        <taxon>metagenomes</taxon>
        <taxon>ecological metagenomes</taxon>
    </lineage>
</organism>
<evidence type="ECO:0008006" key="9">
    <source>
        <dbReference type="Google" id="ProtNLM"/>
    </source>
</evidence>